<dbReference type="EMBL" id="JACWZY010000043">
    <property type="protein sequence ID" value="MBD2705049.1"/>
    <property type="molecule type" value="Genomic_DNA"/>
</dbReference>
<dbReference type="SUPFAM" id="SSF74853">
    <property type="entry name" value="Lamin A/C globular tail domain"/>
    <property type="match status" value="1"/>
</dbReference>
<dbReference type="InterPro" id="IPR038081">
    <property type="entry name" value="CalX-like_sf"/>
</dbReference>
<dbReference type="PANTHER" id="PTHR21559">
    <property type="entry name" value="DYSTROGLYCAN-RELATED"/>
    <property type="match status" value="1"/>
</dbReference>
<dbReference type="SUPFAM" id="SSF141072">
    <property type="entry name" value="CalX-like"/>
    <property type="match status" value="1"/>
</dbReference>
<dbReference type="NCBIfam" id="TIGR01451">
    <property type="entry name" value="B_ant_repeat"/>
    <property type="match status" value="1"/>
</dbReference>
<dbReference type="InterPro" id="IPR001322">
    <property type="entry name" value="Lamin_tail_dom"/>
</dbReference>
<name>A0A927AVA8_9BACT</name>
<keyword evidence="1" id="KW-0732">Signal</keyword>
<evidence type="ECO:0000313" key="4">
    <source>
        <dbReference type="Proteomes" id="UP000598820"/>
    </source>
</evidence>
<dbReference type="Gene3D" id="2.60.40.1260">
    <property type="entry name" value="Lamin Tail domain"/>
    <property type="match status" value="1"/>
</dbReference>
<dbReference type="GO" id="GO:0016011">
    <property type="term" value="C:dystroglycan complex"/>
    <property type="evidence" value="ECO:0007669"/>
    <property type="project" value="TreeGrafter"/>
</dbReference>
<evidence type="ECO:0000313" key="3">
    <source>
        <dbReference type="EMBL" id="MBD2705049.1"/>
    </source>
</evidence>
<dbReference type="InterPro" id="IPR001434">
    <property type="entry name" value="OmcB-like_DUF11"/>
</dbReference>
<dbReference type="Gene3D" id="2.60.40.2030">
    <property type="match status" value="1"/>
</dbReference>
<gene>
    <name evidence="3" type="ORF">IC229_30765</name>
</gene>
<dbReference type="PANTHER" id="PTHR21559:SF21">
    <property type="entry name" value="DYSTROGLYCAN 1"/>
    <property type="match status" value="1"/>
</dbReference>
<proteinExistence type="predicted"/>
<dbReference type="SMART" id="SM00736">
    <property type="entry name" value="CADG"/>
    <property type="match status" value="5"/>
</dbReference>
<sequence length="1654" mass="168825">MKHVFLSRVFRACFSLSVVLLTASGSWGQSSPAPYSLSTGPYSFTGWAAASTAGTYPANMVFHFVGSAAPTTATPSSGDYNCAYNLTARSRINGKGDDGIGFIGTSDPRYDNCISGASSNTRYVGDAVLGLNTTGRQNIQVGWTGGTSTVGARTWGLQLQYRIGTSSSFTNVAGTSLYTSSAIVGAQIFAPVTLPASVENQTEVQLRWIYYEISGSGNRPEIRLDEITVTSQPLAVSQPDLNVSLTGPASATAGQLFTYSLVVGNSGTGSAANVPVSFTLPAGVTFIGTTETNGFTASQAGGVVSFTGGSLSSGSSATLTVSVSAAAAGTITAQPGAAVVDPANAIAERNEANNSSTTMFTTTIAATNQPPTAPTFTDQTGIVDVPFSYTVPAFTDPESQTITYAITGEPAGLSADNVSRVISGTPTATGSSAITVVATDEAGASTTATFGITINASQPPIATTNSNQTATVGVGFSYTVNAFTDPDNDALTYSASISPANGLTFDPVSRVISGTPTASGVSSVTITATDPASNTATTTFSLSVNPAPAGVIRITEYMYNGTPGEYVELTNVGNAPIDLTGWSYSDVARTPGSFSLSGFGVVQPNESVVFTEANASTFRTAWYLPASVKVLGSNTQNLGRSDEINIYDAAGISVDQLTFNDQAIPGSVRTADVSGWTAPANLGNNQAATYQLAVVGDSQNSYSATTGNVGNPGGYYTPLNRVLVIESGRSTTVAEGGATDSYTVKLNSQPTADVVVTVTSGSQLSASPVSLTFTPTSYSVAQTVTVSALDDNVVEGTHTAVITQATTSSDPAYNGIATNSVSVTITDNDNPVTAAPAIQVANTTTPYLSLSVSGSGLVSGVINDPTDPFTTLGVNFTLTDADTPAANLTVTATSSNTSVASSLTLTGSGSTRNLKIAPAGVGYSVITITVSDGVNTSSYVINYAASAASATPASTRFHTGVSDASTAISIDANTMLVADDENQVLRLYNRQNSGLPIAGFDFTTSLALTDISGGVPREVDIEGATRLNNRIFWMGSLSNADGGNNRPNRNRIFATDVAGTGAGTTLSYVGRYDYLRNDIIAWDVNNIHGKGPNYYGLAASAADGVGSKQSIGFNAEGLELAPDNTTAYVAFRAPQVPPTGRANALVIPVTNFTTLATAANGGTQGSATFGAPIEFDLGGRGIREIRKNSTNEYIIIAGPAGEAGAAPNDFRLYTWTGNTADLPMLRLADLTSVNANGSFESVVEVPTPLTDASQIQLLVDNGDAVYYNDGTIAKELSQNNFKKFRSDIVTLGTAFNTAPTVASAISPQSATVGLAYNFTIASNTFTDAQTPNNLTLSVSGLPDGLSFTAPATISGTPSTTVGSPFSVTVVATDPGSLSVSTTFTLTVSPPPNTTPTVVASIGNQTATVGQAYSFNIPPGTFTDAQTPNNLTLSVSGLPAGLNFTGASTISGTPSTTVGSPFTVTVVATDPGGLSVSTTFPLFVRPVPNTAPTVVGSVGSRTAPVNQAFTMTISAGVFADAETPNTLTFSVSGLPAGLNFTAPSTISGTPSTTVGSPFTVTVVATDPGGLTAVTTFLITVSNTTSCVNMVTVKAGNWNDASVWSCGRVPLPTDVVTIVHAVSLPVSYQGQALRMIYGTGGQLLFGTGSRLRLGGN</sequence>
<dbReference type="Pfam" id="PF01345">
    <property type="entry name" value="DUF11"/>
    <property type="match status" value="1"/>
</dbReference>
<dbReference type="Pfam" id="PF05345">
    <property type="entry name" value="He_PIG"/>
    <property type="match status" value="5"/>
</dbReference>
<protein>
    <submittedName>
        <fullName evidence="3">Lamin tail domain-containing protein</fullName>
    </submittedName>
</protein>
<evidence type="ECO:0000256" key="1">
    <source>
        <dbReference type="SAM" id="SignalP"/>
    </source>
</evidence>
<dbReference type="SUPFAM" id="SSF49313">
    <property type="entry name" value="Cadherin-like"/>
    <property type="match status" value="5"/>
</dbReference>
<comment type="caution">
    <text evidence="3">The sequence shown here is derived from an EMBL/GenBank/DDBJ whole genome shotgun (WGS) entry which is preliminary data.</text>
</comment>
<reference evidence="3" key="1">
    <citation type="submission" date="2020-09" db="EMBL/GenBank/DDBJ databases">
        <authorList>
            <person name="Kim M.K."/>
        </authorList>
    </citation>
    <scope>NUCLEOTIDE SEQUENCE</scope>
    <source>
        <strain evidence="3">BT702</strain>
    </source>
</reference>
<organism evidence="3 4">
    <name type="scientific">Spirosoma profusum</name>
    <dbReference type="NCBI Taxonomy" id="2771354"/>
    <lineage>
        <taxon>Bacteria</taxon>
        <taxon>Pseudomonadati</taxon>
        <taxon>Bacteroidota</taxon>
        <taxon>Cytophagia</taxon>
        <taxon>Cytophagales</taxon>
        <taxon>Cytophagaceae</taxon>
        <taxon>Spirosoma</taxon>
    </lineage>
</organism>
<dbReference type="Proteomes" id="UP000598820">
    <property type="component" value="Unassembled WGS sequence"/>
</dbReference>
<dbReference type="InterPro" id="IPR013783">
    <property type="entry name" value="Ig-like_fold"/>
</dbReference>
<feature type="chain" id="PRO_5036973464" evidence="1">
    <location>
        <begin position="29"/>
        <end position="1654"/>
    </location>
</feature>
<dbReference type="Gene3D" id="2.60.40.10">
    <property type="entry name" value="Immunoglobulins"/>
    <property type="match status" value="6"/>
</dbReference>
<keyword evidence="4" id="KW-1185">Reference proteome</keyword>
<dbReference type="InterPro" id="IPR036415">
    <property type="entry name" value="Lamin_tail_dom_sf"/>
</dbReference>
<dbReference type="GO" id="GO:0005509">
    <property type="term" value="F:calcium ion binding"/>
    <property type="evidence" value="ECO:0007669"/>
    <property type="project" value="InterPro"/>
</dbReference>
<dbReference type="InterPro" id="IPR015919">
    <property type="entry name" value="Cadherin-like_sf"/>
</dbReference>
<feature type="signal peptide" evidence="1">
    <location>
        <begin position="1"/>
        <end position="28"/>
    </location>
</feature>
<feature type="domain" description="LTD" evidence="2">
    <location>
        <begin position="540"/>
        <end position="661"/>
    </location>
</feature>
<dbReference type="InterPro" id="IPR047589">
    <property type="entry name" value="DUF11_rpt"/>
</dbReference>
<evidence type="ECO:0000259" key="2">
    <source>
        <dbReference type="PROSITE" id="PS51841"/>
    </source>
</evidence>
<accession>A0A927AVA8</accession>
<dbReference type="GO" id="GO:0043236">
    <property type="term" value="F:laminin binding"/>
    <property type="evidence" value="ECO:0007669"/>
    <property type="project" value="TreeGrafter"/>
</dbReference>
<dbReference type="RefSeq" id="WP_190892127.1">
    <property type="nucleotide sequence ID" value="NZ_JACWZY010000043.1"/>
</dbReference>
<dbReference type="Pfam" id="PF00932">
    <property type="entry name" value="LTD"/>
    <property type="match status" value="1"/>
</dbReference>
<dbReference type="InterPro" id="IPR006644">
    <property type="entry name" value="Cadg"/>
</dbReference>
<dbReference type="PROSITE" id="PS51841">
    <property type="entry name" value="LTD"/>
    <property type="match status" value="1"/>
</dbReference>